<accession>A0A3S5FGL1</accession>
<comment type="caution">
    <text evidence="1">The sequence shown here is derived from an EMBL/GenBank/DDBJ whole genome shotgun (WGS) entry which is preliminary data.</text>
</comment>
<sequence length="123" mass="13680">MRTLQTPRWLSHPLTRIPPSVGLIRVSLLLRRIHLTPSWFGISLDPCNSVCTTPSVISDILPNCHDQAFVSWTTSMIKHVCCSSTSSSPHRDYPVSISDIKSTTSYALISCVPTHKCYGYTGF</sequence>
<organism evidence="1 2">
    <name type="scientific">Protopolystoma xenopodis</name>
    <dbReference type="NCBI Taxonomy" id="117903"/>
    <lineage>
        <taxon>Eukaryota</taxon>
        <taxon>Metazoa</taxon>
        <taxon>Spiralia</taxon>
        <taxon>Lophotrochozoa</taxon>
        <taxon>Platyhelminthes</taxon>
        <taxon>Monogenea</taxon>
        <taxon>Polyopisthocotylea</taxon>
        <taxon>Polystomatidea</taxon>
        <taxon>Polystomatidae</taxon>
        <taxon>Protopolystoma</taxon>
    </lineage>
</organism>
<protein>
    <submittedName>
        <fullName evidence="1">Uncharacterized protein</fullName>
    </submittedName>
</protein>
<dbReference type="Proteomes" id="UP000784294">
    <property type="component" value="Unassembled WGS sequence"/>
</dbReference>
<reference evidence="1" key="1">
    <citation type="submission" date="2018-11" db="EMBL/GenBank/DDBJ databases">
        <authorList>
            <consortium name="Pathogen Informatics"/>
        </authorList>
    </citation>
    <scope>NUCLEOTIDE SEQUENCE</scope>
</reference>
<evidence type="ECO:0000313" key="2">
    <source>
        <dbReference type="Proteomes" id="UP000784294"/>
    </source>
</evidence>
<dbReference type="EMBL" id="CAAALY010259339">
    <property type="protein sequence ID" value="VEL38880.1"/>
    <property type="molecule type" value="Genomic_DNA"/>
</dbReference>
<keyword evidence="2" id="KW-1185">Reference proteome</keyword>
<dbReference type="AlphaFoldDB" id="A0A3S5FGL1"/>
<evidence type="ECO:0000313" key="1">
    <source>
        <dbReference type="EMBL" id="VEL38880.1"/>
    </source>
</evidence>
<gene>
    <name evidence="1" type="ORF">PXEA_LOCUS32320</name>
</gene>
<name>A0A3S5FGL1_9PLAT</name>
<proteinExistence type="predicted"/>